<evidence type="ECO:0000313" key="9">
    <source>
        <dbReference type="Proteomes" id="UP000015354"/>
    </source>
</evidence>
<dbReference type="GO" id="GO:0016301">
    <property type="term" value="F:kinase activity"/>
    <property type="evidence" value="ECO:0007669"/>
    <property type="project" value="UniProtKB-KW"/>
</dbReference>
<comment type="caution">
    <text evidence="8">The sequence shown here is derived from an EMBL/GenBank/DDBJ whole genome shotgun (WGS) entry which is preliminary data.</text>
</comment>
<reference evidence="8 9" key="1">
    <citation type="journal article" date="2013" name="PLoS ONE">
        <title>Predicting the Proteins of Angomonas deanei, Strigomonas culicis and Their Respective Endosymbionts Reveals New Aspects of the Trypanosomatidae Family.</title>
        <authorList>
            <person name="Motta M.C."/>
            <person name="Martins A.C."/>
            <person name="de Souza S.S."/>
            <person name="Catta-Preta C.M."/>
            <person name="Silva R."/>
            <person name="Klein C.C."/>
            <person name="de Almeida L.G."/>
            <person name="de Lima Cunha O."/>
            <person name="Ciapina L.P."/>
            <person name="Brocchi M."/>
            <person name="Colabardini A.C."/>
            <person name="de Araujo Lima B."/>
            <person name="Machado C.R."/>
            <person name="de Almeida Soares C.M."/>
            <person name="Probst C.M."/>
            <person name="de Menezes C.B."/>
            <person name="Thompson C.E."/>
            <person name="Bartholomeu D.C."/>
            <person name="Gradia D.F."/>
            <person name="Pavoni D.P."/>
            <person name="Grisard E.C."/>
            <person name="Fantinatti-Garboggini F."/>
            <person name="Marchini F.K."/>
            <person name="Rodrigues-Luiz G.F."/>
            <person name="Wagner G."/>
            <person name="Goldman G.H."/>
            <person name="Fietto J.L."/>
            <person name="Elias M.C."/>
            <person name="Goldman M.H."/>
            <person name="Sagot M.F."/>
            <person name="Pereira M."/>
            <person name="Stoco P.H."/>
            <person name="de Mendonca-Neto R.P."/>
            <person name="Teixeira S.M."/>
            <person name="Maciel T.E."/>
            <person name="de Oliveira Mendes T.A."/>
            <person name="Urmenyi T.P."/>
            <person name="de Souza W."/>
            <person name="Schenkman S."/>
            <person name="de Vasconcelos A.T."/>
        </authorList>
    </citation>
    <scope>NUCLEOTIDE SEQUENCE [LARGE SCALE GENOMIC DNA]</scope>
</reference>
<evidence type="ECO:0000259" key="7">
    <source>
        <dbReference type="PROSITE" id="PS51336"/>
    </source>
</evidence>
<dbReference type="PROSITE" id="PS51374">
    <property type="entry name" value="NDPK_LIKE"/>
    <property type="match status" value="1"/>
</dbReference>
<dbReference type="Pfam" id="PF00334">
    <property type="entry name" value="NDK"/>
    <property type="match status" value="1"/>
</dbReference>
<dbReference type="PROSITE" id="PS51336">
    <property type="entry name" value="DM10"/>
    <property type="match status" value="1"/>
</dbReference>
<dbReference type="InterPro" id="IPR036850">
    <property type="entry name" value="NDK-like_dom_sf"/>
</dbReference>
<evidence type="ECO:0000256" key="5">
    <source>
        <dbReference type="ARBA" id="ARBA00023273"/>
    </source>
</evidence>
<comment type="caution">
    <text evidence="6">Lacks conserved residue(s) required for the propagation of feature annotation.</text>
</comment>
<keyword evidence="5" id="KW-0966">Cell projection</keyword>
<dbReference type="PANTHER" id="PTHR43109">
    <property type="entry name" value="NUCLEOSIDE DIPHOSPHATE KINASE 7"/>
    <property type="match status" value="1"/>
</dbReference>
<evidence type="ECO:0000256" key="1">
    <source>
        <dbReference type="ARBA" id="ARBA00004138"/>
    </source>
</evidence>
<accession>S9VPU5</accession>
<dbReference type="SMART" id="SM00562">
    <property type="entry name" value="NDK"/>
    <property type="match status" value="1"/>
</dbReference>
<dbReference type="InterPro" id="IPR034907">
    <property type="entry name" value="NDK-like_dom"/>
</dbReference>
<dbReference type="Gene3D" id="3.30.70.141">
    <property type="entry name" value="Nucleoside diphosphate kinase-like domain"/>
    <property type="match status" value="1"/>
</dbReference>
<keyword evidence="9" id="KW-1185">Reference proteome</keyword>
<keyword evidence="3" id="KW-0963">Cytoplasm</keyword>
<feature type="domain" description="DM10" evidence="7">
    <location>
        <begin position="6"/>
        <end position="93"/>
    </location>
</feature>
<sequence length="343" mass="38549">MAQSKQDPRMTFECEQYDQYASLRRLYVLFFFYNDGTVEMIDRTNDKVYLKRTPTAIPRNAFFLGATVNVLGKPTTITGYADEVTRQLCEEHSESTVFLIAESSFVSLGRYISILTEECGFTISDLQMYWVRDEAIAKYDLPQELRNTRVVLLLGVRAAAMQKGLDFVQRSPGTCTVADTAQLALWKDCLKEARQNPLAVFDDMNSSVVVIKPHLIQSKRAGNVIQQLVDLDLEPTALAQVTISSTIADRFLRPYRGVLPNMDDTLHSLEGNAWVLQLISLDDSKDVVEVVRAACGPYDTVVAKKIFPTTIRAKFGINECDNAVHCCDLPGEGPTYVKFFLKK</sequence>
<keyword evidence="8" id="KW-0808">Transferase</keyword>
<evidence type="ECO:0000256" key="2">
    <source>
        <dbReference type="ARBA" id="ARBA00004245"/>
    </source>
</evidence>
<evidence type="ECO:0000256" key="3">
    <source>
        <dbReference type="ARBA" id="ARBA00022490"/>
    </source>
</evidence>
<gene>
    <name evidence="8" type="ORF">STCU_04737</name>
</gene>
<organism evidence="8 9">
    <name type="scientific">Strigomonas culicis</name>
    <dbReference type="NCBI Taxonomy" id="28005"/>
    <lineage>
        <taxon>Eukaryota</taxon>
        <taxon>Discoba</taxon>
        <taxon>Euglenozoa</taxon>
        <taxon>Kinetoplastea</taxon>
        <taxon>Metakinetoplastina</taxon>
        <taxon>Trypanosomatida</taxon>
        <taxon>Trypanosomatidae</taxon>
        <taxon>Strigomonadinae</taxon>
        <taxon>Strigomonas</taxon>
    </lineage>
</organism>
<dbReference type="PANTHER" id="PTHR43109:SF2">
    <property type="entry name" value="NUCLEOSIDE DIPHOSPHATE KINASE 7"/>
    <property type="match status" value="1"/>
</dbReference>
<comment type="subcellular location">
    <subcellularLocation>
        <location evidence="1">Cell projection</location>
        <location evidence="1">Cilium</location>
    </subcellularLocation>
    <subcellularLocation>
        <location evidence="2">Cytoplasm</location>
        <location evidence="2">Cytoskeleton</location>
    </subcellularLocation>
</comment>
<evidence type="ECO:0000313" key="8">
    <source>
        <dbReference type="EMBL" id="EPY29076.1"/>
    </source>
</evidence>
<dbReference type="Proteomes" id="UP000015354">
    <property type="component" value="Unassembled WGS sequence"/>
</dbReference>
<dbReference type="EMBL" id="ATMH01004737">
    <property type="protein sequence ID" value="EPY29076.1"/>
    <property type="molecule type" value="Genomic_DNA"/>
</dbReference>
<comment type="similarity">
    <text evidence="6">Belongs to the NDK family.</text>
</comment>
<dbReference type="SUPFAM" id="SSF54919">
    <property type="entry name" value="Nucleoside diphosphate kinase, NDK"/>
    <property type="match status" value="1"/>
</dbReference>
<name>S9VPU5_9TRYP</name>
<evidence type="ECO:0000256" key="6">
    <source>
        <dbReference type="PROSITE-ProRule" id="PRU00706"/>
    </source>
</evidence>
<protein>
    <submittedName>
        <fullName evidence="8">Nucleoside-diphosphate kinase</fullName>
    </submittedName>
</protein>
<keyword evidence="4" id="KW-0206">Cytoskeleton</keyword>
<dbReference type="GO" id="GO:0005879">
    <property type="term" value="C:axonemal microtubule"/>
    <property type="evidence" value="ECO:0007669"/>
    <property type="project" value="TreeGrafter"/>
</dbReference>
<proteinExistence type="inferred from homology"/>
<evidence type="ECO:0000256" key="4">
    <source>
        <dbReference type="ARBA" id="ARBA00023212"/>
    </source>
</evidence>
<keyword evidence="8" id="KW-0418">Kinase</keyword>
<dbReference type="OrthoDB" id="270127at2759"/>
<dbReference type="AlphaFoldDB" id="S9VPU5"/>
<dbReference type="SMART" id="SM00676">
    <property type="entry name" value="DM10"/>
    <property type="match status" value="1"/>
</dbReference>
<dbReference type="InterPro" id="IPR006602">
    <property type="entry name" value="DM10_dom"/>
</dbReference>